<comment type="similarity">
    <text evidence="1">Belongs to the peptidase C40 family.</text>
</comment>
<dbReference type="InterPro" id="IPR051202">
    <property type="entry name" value="Peptidase_C40"/>
</dbReference>
<protein>
    <submittedName>
        <fullName evidence="6">C40 family peptidase</fullName>
    </submittedName>
</protein>
<proteinExistence type="inferred from homology"/>
<dbReference type="Proteomes" id="UP001208017">
    <property type="component" value="Unassembled WGS sequence"/>
</dbReference>
<feature type="domain" description="NlpC/P60" evidence="5">
    <location>
        <begin position="174"/>
        <end position="295"/>
    </location>
</feature>
<evidence type="ECO:0000313" key="7">
    <source>
        <dbReference type="Proteomes" id="UP001208017"/>
    </source>
</evidence>
<evidence type="ECO:0000256" key="4">
    <source>
        <dbReference type="ARBA" id="ARBA00022807"/>
    </source>
</evidence>
<evidence type="ECO:0000256" key="1">
    <source>
        <dbReference type="ARBA" id="ARBA00007074"/>
    </source>
</evidence>
<gene>
    <name evidence="6" type="ORF">OS242_07395</name>
</gene>
<organism evidence="6 7">
    <name type="scientific">Tumebacillus lacus</name>
    <dbReference type="NCBI Taxonomy" id="2995335"/>
    <lineage>
        <taxon>Bacteria</taxon>
        <taxon>Bacillati</taxon>
        <taxon>Bacillota</taxon>
        <taxon>Bacilli</taxon>
        <taxon>Bacillales</taxon>
        <taxon>Alicyclobacillaceae</taxon>
        <taxon>Tumebacillus</taxon>
    </lineage>
</organism>
<dbReference type="SUPFAM" id="SSF54001">
    <property type="entry name" value="Cysteine proteinases"/>
    <property type="match status" value="1"/>
</dbReference>
<name>A0ABT3WZZ7_9BACL</name>
<sequence>MDRWKKGLLIGLFSSMLLEQQVVEAAVGLDRPSGGVALAEAPAQAPATEVAENSLNATEQEKELVEQKRLDRVKRYSRYLPAFDSRHDSTPNEGAASRAILDEQEVHAAVQPVEETPPAPAPSKWEARAQVASRGDAQIVPTAQKPQEKQTKTVTVHAGSNAAPTLNQSAGVTATLGNKAATHGLRYQGVPYVYGGETPQGFDCSGFIQYVMREVGVNVPRTTYAQYEAGAQVAKQHLQPGDLVFFAAGGAATSHAGIYLGNGKFVHADATDGVTVDDLNSGYWAGVYQAGVRVI</sequence>
<dbReference type="PANTHER" id="PTHR47053">
    <property type="entry name" value="MUREIN DD-ENDOPEPTIDASE MEPH-RELATED"/>
    <property type="match status" value="1"/>
</dbReference>
<keyword evidence="7" id="KW-1185">Reference proteome</keyword>
<evidence type="ECO:0000256" key="2">
    <source>
        <dbReference type="ARBA" id="ARBA00022670"/>
    </source>
</evidence>
<evidence type="ECO:0000259" key="5">
    <source>
        <dbReference type="PROSITE" id="PS51935"/>
    </source>
</evidence>
<accession>A0ABT3WZZ7</accession>
<keyword evidence="3" id="KW-0378">Hydrolase</keyword>
<dbReference type="RefSeq" id="WP_267151039.1">
    <property type="nucleotide sequence ID" value="NZ_JAPMLT010000003.1"/>
</dbReference>
<evidence type="ECO:0000256" key="3">
    <source>
        <dbReference type="ARBA" id="ARBA00022801"/>
    </source>
</evidence>
<dbReference type="PROSITE" id="PS51935">
    <property type="entry name" value="NLPC_P60"/>
    <property type="match status" value="1"/>
</dbReference>
<evidence type="ECO:0000313" key="6">
    <source>
        <dbReference type="EMBL" id="MCX7569786.1"/>
    </source>
</evidence>
<reference evidence="6 7" key="1">
    <citation type="submission" date="2022-11" db="EMBL/GenBank/DDBJ databases">
        <title>Study of microbial diversity in lake waters.</title>
        <authorList>
            <person name="Zhang J."/>
        </authorList>
    </citation>
    <scope>NUCLEOTIDE SEQUENCE [LARGE SCALE GENOMIC DNA]</scope>
    <source>
        <strain evidence="6 7">DT12</strain>
    </source>
</reference>
<dbReference type="InterPro" id="IPR000064">
    <property type="entry name" value="NLP_P60_dom"/>
</dbReference>
<comment type="caution">
    <text evidence="6">The sequence shown here is derived from an EMBL/GenBank/DDBJ whole genome shotgun (WGS) entry which is preliminary data.</text>
</comment>
<keyword evidence="4" id="KW-0788">Thiol protease</keyword>
<dbReference type="EMBL" id="JAPMLT010000003">
    <property type="protein sequence ID" value="MCX7569786.1"/>
    <property type="molecule type" value="Genomic_DNA"/>
</dbReference>
<keyword evidence="2" id="KW-0645">Protease</keyword>
<dbReference type="InterPro" id="IPR038765">
    <property type="entry name" value="Papain-like_cys_pep_sf"/>
</dbReference>
<dbReference type="Pfam" id="PF00877">
    <property type="entry name" value="NLPC_P60"/>
    <property type="match status" value="1"/>
</dbReference>
<dbReference type="PANTHER" id="PTHR47053:SF1">
    <property type="entry name" value="MUREIN DD-ENDOPEPTIDASE MEPH-RELATED"/>
    <property type="match status" value="1"/>
</dbReference>
<dbReference type="Gene3D" id="3.90.1720.10">
    <property type="entry name" value="endopeptidase domain like (from Nostoc punctiforme)"/>
    <property type="match status" value="1"/>
</dbReference>